<feature type="transmembrane region" description="Helical" evidence="1">
    <location>
        <begin position="15"/>
        <end position="35"/>
    </location>
</feature>
<evidence type="ECO:0000313" key="3">
    <source>
        <dbReference type="Proteomes" id="UP001610444"/>
    </source>
</evidence>
<proteinExistence type="predicted"/>
<sequence>MPHIPWWKLQHMSPLYPWFGLLYTPLYTCILELAVQSLDIGMMTCSYTRTDITTSI</sequence>
<dbReference type="EMBL" id="JBFXLR010000022">
    <property type="protein sequence ID" value="KAL2849798.1"/>
    <property type="molecule type" value="Genomic_DNA"/>
</dbReference>
<keyword evidence="1" id="KW-0472">Membrane</keyword>
<organism evidence="2 3">
    <name type="scientific">Aspergillus pseudodeflectus</name>
    <dbReference type="NCBI Taxonomy" id="176178"/>
    <lineage>
        <taxon>Eukaryota</taxon>
        <taxon>Fungi</taxon>
        <taxon>Dikarya</taxon>
        <taxon>Ascomycota</taxon>
        <taxon>Pezizomycotina</taxon>
        <taxon>Eurotiomycetes</taxon>
        <taxon>Eurotiomycetidae</taxon>
        <taxon>Eurotiales</taxon>
        <taxon>Aspergillaceae</taxon>
        <taxon>Aspergillus</taxon>
        <taxon>Aspergillus subgen. Nidulantes</taxon>
    </lineage>
</organism>
<comment type="caution">
    <text evidence="2">The sequence shown here is derived from an EMBL/GenBank/DDBJ whole genome shotgun (WGS) entry which is preliminary data.</text>
</comment>
<dbReference type="GeneID" id="98155403"/>
<keyword evidence="3" id="KW-1185">Reference proteome</keyword>
<gene>
    <name evidence="2" type="ORF">BJX68DRAFT_237786</name>
</gene>
<dbReference type="Proteomes" id="UP001610444">
    <property type="component" value="Unassembled WGS sequence"/>
</dbReference>
<protein>
    <submittedName>
        <fullName evidence="2">Uncharacterized protein</fullName>
    </submittedName>
</protein>
<keyword evidence="1" id="KW-1133">Transmembrane helix</keyword>
<reference evidence="2 3" key="1">
    <citation type="submission" date="2024-07" db="EMBL/GenBank/DDBJ databases">
        <title>Section-level genome sequencing and comparative genomics of Aspergillus sections Usti and Cavernicolus.</title>
        <authorList>
            <consortium name="Lawrence Berkeley National Laboratory"/>
            <person name="Nybo J.L."/>
            <person name="Vesth T.C."/>
            <person name="Theobald S."/>
            <person name="Frisvad J.C."/>
            <person name="Larsen T.O."/>
            <person name="Kjaerboelling I."/>
            <person name="Rothschild-Mancinelli K."/>
            <person name="Lyhne E.K."/>
            <person name="Kogle M.E."/>
            <person name="Barry K."/>
            <person name="Clum A."/>
            <person name="Na H."/>
            <person name="Ledsgaard L."/>
            <person name="Lin J."/>
            <person name="Lipzen A."/>
            <person name="Kuo A."/>
            <person name="Riley R."/>
            <person name="Mondo S."/>
            <person name="LaButti K."/>
            <person name="Haridas S."/>
            <person name="Pangalinan J."/>
            <person name="Salamov A.A."/>
            <person name="Simmons B.A."/>
            <person name="Magnuson J.K."/>
            <person name="Chen J."/>
            <person name="Drula E."/>
            <person name="Henrissat B."/>
            <person name="Wiebenga A."/>
            <person name="Lubbers R.J."/>
            <person name="Gomes A.C."/>
            <person name="Macurrencykelacurrency M.R."/>
            <person name="Stajich J."/>
            <person name="Grigoriev I.V."/>
            <person name="Mortensen U.H."/>
            <person name="De vries R.P."/>
            <person name="Baker S.E."/>
            <person name="Andersen M.R."/>
        </authorList>
    </citation>
    <scope>NUCLEOTIDE SEQUENCE [LARGE SCALE GENOMIC DNA]</scope>
    <source>
        <strain evidence="2 3">CBS 756.74</strain>
    </source>
</reference>
<keyword evidence="1" id="KW-0812">Transmembrane</keyword>
<dbReference type="RefSeq" id="XP_070899023.1">
    <property type="nucleotide sequence ID" value="XM_071040239.1"/>
</dbReference>
<evidence type="ECO:0000256" key="1">
    <source>
        <dbReference type="SAM" id="Phobius"/>
    </source>
</evidence>
<evidence type="ECO:0000313" key="2">
    <source>
        <dbReference type="EMBL" id="KAL2849798.1"/>
    </source>
</evidence>
<accession>A0ABR4KBY7</accession>
<name>A0ABR4KBY7_9EURO</name>